<protein>
    <submittedName>
        <fullName evidence="1">Uncharacterized protein</fullName>
    </submittedName>
</protein>
<name>A0AA38GJJ6_TAXCH</name>
<keyword evidence="2" id="KW-1185">Reference proteome</keyword>
<feature type="non-terminal residue" evidence="1">
    <location>
        <position position="1"/>
    </location>
</feature>
<proteinExistence type="predicted"/>
<reference evidence="1 2" key="1">
    <citation type="journal article" date="2021" name="Nat. Plants">
        <title>The Taxus genome provides insights into paclitaxel biosynthesis.</title>
        <authorList>
            <person name="Xiong X."/>
            <person name="Gou J."/>
            <person name="Liao Q."/>
            <person name="Li Y."/>
            <person name="Zhou Q."/>
            <person name="Bi G."/>
            <person name="Li C."/>
            <person name="Du R."/>
            <person name="Wang X."/>
            <person name="Sun T."/>
            <person name="Guo L."/>
            <person name="Liang H."/>
            <person name="Lu P."/>
            <person name="Wu Y."/>
            <person name="Zhang Z."/>
            <person name="Ro D.K."/>
            <person name="Shang Y."/>
            <person name="Huang S."/>
            <person name="Yan J."/>
        </authorList>
    </citation>
    <scope>NUCLEOTIDE SEQUENCE [LARGE SCALE GENOMIC DNA]</scope>
    <source>
        <strain evidence="1">Ta-2019</strain>
    </source>
</reference>
<dbReference type="Proteomes" id="UP000824469">
    <property type="component" value="Unassembled WGS sequence"/>
</dbReference>
<dbReference type="EMBL" id="JAHRHJ020000003">
    <property type="protein sequence ID" value="KAH9322648.1"/>
    <property type="molecule type" value="Genomic_DNA"/>
</dbReference>
<evidence type="ECO:0000313" key="1">
    <source>
        <dbReference type="EMBL" id="KAH9322648.1"/>
    </source>
</evidence>
<comment type="caution">
    <text evidence="1">The sequence shown here is derived from an EMBL/GenBank/DDBJ whole genome shotgun (WGS) entry which is preliminary data.</text>
</comment>
<gene>
    <name evidence="1" type="ORF">KI387_017287</name>
</gene>
<sequence>PSGYGYQQQFVPGMRPGGAQLQNYFVPLFRHKASKASVQVQGGLLCNSSSSSSLNHSFSN</sequence>
<feature type="non-terminal residue" evidence="1">
    <location>
        <position position="60"/>
    </location>
</feature>
<evidence type="ECO:0000313" key="2">
    <source>
        <dbReference type="Proteomes" id="UP000824469"/>
    </source>
</evidence>
<organism evidence="1 2">
    <name type="scientific">Taxus chinensis</name>
    <name type="common">Chinese yew</name>
    <name type="synonym">Taxus wallichiana var. chinensis</name>
    <dbReference type="NCBI Taxonomy" id="29808"/>
    <lineage>
        <taxon>Eukaryota</taxon>
        <taxon>Viridiplantae</taxon>
        <taxon>Streptophyta</taxon>
        <taxon>Embryophyta</taxon>
        <taxon>Tracheophyta</taxon>
        <taxon>Spermatophyta</taxon>
        <taxon>Pinopsida</taxon>
        <taxon>Pinidae</taxon>
        <taxon>Conifers II</taxon>
        <taxon>Cupressales</taxon>
        <taxon>Taxaceae</taxon>
        <taxon>Taxus</taxon>
    </lineage>
</organism>
<dbReference type="AlphaFoldDB" id="A0AA38GJJ6"/>
<accession>A0AA38GJJ6</accession>